<protein>
    <submittedName>
        <fullName evidence="1">Uncharacterized protein</fullName>
    </submittedName>
</protein>
<dbReference type="EMBL" id="JASBWS010000081">
    <property type="protein sequence ID" value="KAJ9099700.1"/>
    <property type="molecule type" value="Genomic_DNA"/>
</dbReference>
<accession>A0ACC2VJW9</accession>
<organism evidence="1 2">
    <name type="scientific">Naganishia adeliensis</name>
    <dbReference type="NCBI Taxonomy" id="92952"/>
    <lineage>
        <taxon>Eukaryota</taxon>
        <taxon>Fungi</taxon>
        <taxon>Dikarya</taxon>
        <taxon>Basidiomycota</taxon>
        <taxon>Agaricomycotina</taxon>
        <taxon>Tremellomycetes</taxon>
        <taxon>Filobasidiales</taxon>
        <taxon>Filobasidiaceae</taxon>
        <taxon>Naganishia</taxon>
    </lineage>
</organism>
<comment type="caution">
    <text evidence="1">The sequence shown here is derived from an EMBL/GenBank/DDBJ whole genome shotgun (WGS) entry which is preliminary data.</text>
</comment>
<reference evidence="1" key="1">
    <citation type="submission" date="2023-04" db="EMBL/GenBank/DDBJ databases">
        <title>Draft Genome sequencing of Naganishia species isolated from polar environments using Oxford Nanopore Technology.</title>
        <authorList>
            <person name="Leo P."/>
            <person name="Venkateswaran K."/>
        </authorList>
    </citation>
    <scope>NUCLEOTIDE SEQUENCE</scope>
    <source>
        <strain evidence="1">MNA-CCFEE 5262</strain>
    </source>
</reference>
<name>A0ACC2VJW9_9TREE</name>
<evidence type="ECO:0000313" key="2">
    <source>
        <dbReference type="Proteomes" id="UP001230649"/>
    </source>
</evidence>
<keyword evidence="2" id="KW-1185">Reference proteome</keyword>
<proteinExistence type="predicted"/>
<gene>
    <name evidence="1" type="ORF">QFC20_005633</name>
</gene>
<evidence type="ECO:0000313" key="1">
    <source>
        <dbReference type="EMBL" id="KAJ9099700.1"/>
    </source>
</evidence>
<sequence>MFYPQYSRFEVISSVVALVVFIAIVVGVFYIAGIVEGIVEQQKAGLRAKGVVITRSGVTIQTARVAPSREEVISSTQRAFENSAAKVAAHKDAFRFGDDSAAISNVPLVLDAEDGTDTPDASAASLSRNPTASTYRNTAASRGVPPPGSAAAEGLKAAHGQGMTTSFGAVRGDGTWNEGQVPVGEGEAVGPSSGGDGLNSKRSMFRRHKKAAV</sequence>
<dbReference type="Proteomes" id="UP001230649">
    <property type="component" value="Unassembled WGS sequence"/>
</dbReference>